<evidence type="ECO:0000256" key="4">
    <source>
        <dbReference type="ARBA" id="ARBA00023136"/>
    </source>
</evidence>
<evidence type="ECO:0000256" key="3">
    <source>
        <dbReference type="ARBA" id="ARBA00022989"/>
    </source>
</evidence>
<dbReference type="OrthoDB" id="5873055at2759"/>
<keyword evidence="7" id="KW-1185">Reference proteome</keyword>
<dbReference type="Proteomes" id="UP000025227">
    <property type="component" value="Unplaced"/>
</dbReference>
<dbReference type="Pfam" id="PF10320">
    <property type="entry name" value="7TM_GPCR_Srsx"/>
    <property type="match status" value="1"/>
</dbReference>
<feature type="transmembrane region" description="Helical" evidence="5">
    <location>
        <begin position="124"/>
        <end position="146"/>
    </location>
</feature>
<dbReference type="PANTHER" id="PTHR23360">
    <property type="entry name" value="G-PROTEIN COUPLED RECEPTORS FAMILY 1 PROFILE DOMAIN-CONTAINING PROTEIN-RELATED"/>
    <property type="match status" value="1"/>
</dbReference>
<sequence length="251" mass="28289">MVHIALEIAKYCILFQIFFFNIIGLFGNAQLLWTTYRKKSTQTKPGILLAINAFYHIICLLGELVNAGFIIGGEHPLRSICYPYITLYIFSICQQVLVTLLMAVDLLLALIFPIWYRKCSTTPYIVVTIVIGTIYALPITVWGFIARDKEQIRFCNPPLGLAPGVSIFWSMSNIVINSAVVLVYLVIILVVRLKEKAATCHETRRVIKRLEVTVVVFVFSWYMAILGVNVGYALGLSEDGLAIWQSAMVRC</sequence>
<name>A0A7I4YHW5_HAECO</name>
<feature type="transmembrane region" description="Helical" evidence="5">
    <location>
        <begin position="166"/>
        <end position="191"/>
    </location>
</feature>
<keyword evidence="4 5" id="KW-0472">Membrane</keyword>
<dbReference type="InterPro" id="IPR017452">
    <property type="entry name" value="GPCR_Rhodpsn_7TM"/>
</dbReference>
<proteinExistence type="predicted"/>
<accession>A0A7I4YHW5</accession>
<dbReference type="InterPro" id="IPR019424">
    <property type="entry name" value="7TM_GPCR_Srsx"/>
</dbReference>
<keyword evidence="3 5" id="KW-1133">Transmembrane helix</keyword>
<evidence type="ECO:0000313" key="7">
    <source>
        <dbReference type="Proteomes" id="UP000025227"/>
    </source>
</evidence>
<feature type="transmembrane region" description="Helical" evidence="5">
    <location>
        <begin position="13"/>
        <end position="34"/>
    </location>
</feature>
<feature type="transmembrane region" description="Helical" evidence="5">
    <location>
        <begin position="46"/>
        <end position="73"/>
    </location>
</feature>
<evidence type="ECO:0000256" key="5">
    <source>
        <dbReference type="SAM" id="Phobius"/>
    </source>
</evidence>
<dbReference type="InterPro" id="IPR000276">
    <property type="entry name" value="GPCR_Rhodpsn"/>
</dbReference>
<dbReference type="PANTHER" id="PTHR23360:SF37">
    <property type="entry name" value="G-PROTEIN COUPLED RECEPTORS FAMILY 1 PROFILE DOMAIN-CONTAINING PROTEIN"/>
    <property type="match status" value="1"/>
</dbReference>
<dbReference type="AlphaFoldDB" id="A0A7I4YHW5"/>
<dbReference type="Gene3D" id="1.20.1070.10">
    <property type="entry name" value="Rhodopsin 7-helix transmembrane proteins"/>
    <property type="match status" value="1"/>
</dbReference>
<dbReference type="CDD" id="cd00637">
    <property type="entry name" value="7tm_classA_rhodopsin-like"/>
    <property type="match status" value="1"/>
</dbReference>
<dbReference type="PROSITE" id="PS50262">
    <property type="entry name" value="G_PROTEIN_RECEP_F1_2"/>
    <property type="match status" value="1"/>
</dbReference>
<organism evidence="7 8">
    <name type="scientific">Haemonchus contortus</name>
    <name type="common">Barber pole worm</name>
    <dbReference type="NCBI Taxonomy" id="6289"/>
    <lineage>
        <taxon>Eukaryota</taxon>
        <taxon>Metazoa</taxon>
        <taxon>Ecdysozoa</taxon>
        <taxon>Nematoda</taxon>
        <taxon>Chromadorea</taxon>
        <taxon>Rhabditida</taxon>
        <taxon>Rhabditina</taxon>
        <taxon>Rhabditomorpha</taxon>
        <taxon>Strongyloidea</taxon>
        <taxon>Trichostrongylidae</taxon>
        <taxon>Haemonchus</taxon>
    </lineage>
</organism>
<evidence type="ECO:0000256" key="2">
    <source>
        <dbReference type="ARBA" id="ARBA00022692"/>
    </source>
</evidence>
<keyword evidence="2 5" id="KW-0812">Transmembrane</keyword>
<dbReference type="WBParaSite" id="HCON_00102028-00001">
    <property type="protein sequence ID" value="HCON_00102028-00001"/>
    <property type="gene ID" value="HCON_00102028"/>
</dbReference>
<evidence type="ECO:0000259" key="6">
    <source>
        <dbReference type="PROSITE" id="PS50262"/>
    </source>
</evidence>
<feature type="domain" description="G-protein coupled receptors family 1 profile" evidence="6">
    <location>
        <begin position="27"/>
        <end position="221"/>
    </location>
</feature>
<reference evidence="8" key="1">
    <citation type="submission" date="2020-12" db="UniProtKB">
        <authorList>
            <consortium name="WormBaseParasite"/>
        </authorList>
    </citation>
    <scope>IDENTIFICATION</scope>
    <source>
        <strain evidence="8">MHco3</strain>
    </source>
</reference>
<feature type="transmembrane region" description="Helical" evidence="5">
    <location>
        <begin position="85"/>
        <end position="112"/>
    </location>
</feature>
<dbReference type="OMA" id="MMSNLVF"/>
<dbReference type="InterPro" id="IPR047130">
    <property type="entry name" value="7TM_GPCR_Srsx_nematod"/>
</dbReference>
<dbReference type="SUPFAM" id="SSF81321">
    <property type="entry name" value="Family A G protein-coupled receptor-like"/>
    <property type="match status" value="1"/>
</dbReference>
<comment type="subcellular location">
    <subcellularLocation>
        <location evidence="1">Membrane</location>
    </subcellularLocation>
</comment>
<protein>
    <submittedName>
        <fullName evidence="8">G_PROTEIN_RECEP_F1_2 domain-containing protein</fullName>
    </submittedName>
</protein>
<evidence type="ECO:0000256" key="1">
    <source>
        <dbReference type="ARBA" id="ARBA00004370"/>
    </source>
</evidence>
<feature type="transmembrane region" description="Helical" evidence="5">
    <location>
        <begin position="212"/>
        <end position="234"/>
    </location>
</feature>
<evidence type="ECO:0000313" key="8">
    <source>
        <dbReference type="WBParaSite" id="HCON_00102028-00001"/>
    </source>
</evidence>
<dbReference type="GO" id="GO:0016020">
    <property type="term" value="C:membrane"/>
    <property type="evidence" value="ECO:0007669"/>
    <property type="project" value="UniProtKB-SubCell"/>
</dbReference>
<dbReference type="SMART" id="SM01381">
    <property type="entry name" value="7TM_GPCR_Srsx"/>
    <property type="match status" value="1"/>
</dbReference>
<dbReference type="GO" id="GO:0004930">
    <property type="term" value="F:G protein-coupled receptor activity"/>
    <property type="evidence" value="ECO:0007669"/>
    <property type="project" value="InterPro"/>
</dbReference>